<evidence type="ECO:0000256" key="2">
    <source>
        <dbReference type="ARBA" id="ARBA00012513"/>
    </source>
</evidence>
<dbReference type="SUPFAM" id="SSF56112">
    <property type="entry name" value="Protein kinase-like (PK-like)"/>
    <property type="match status" value="1"/>
</dbReference>
<feature type="binding site" evidence="17">
    <location>
        <position position="341"/>
    </location>
    <ligand>
        <name>ATP</name>
        <dbReference type="ChEBI" id="CHEBI:30616"/>
    </ligand>
</feature>
<dbReference type="FunFam" id="3.30.200.20:FF:000394">
    <property type="entry name" value="Leucine-rich repeat receptor-like protein kinase"/>
    <property type="match status" value="1"/>
</dbReference>
<evidence type="ECO:0000256" key="3">
    <source>
        <dbReference type="ARBA" id="ARBA00022527"/>
    </source>
</evidence>
<evidence type="ECO:0000256" key="5">
    <source>
        <dbReference type="ARBA" id="ARBA00022679"/>
    </source>
</evidence>
<dbReference type="GO" id="GO:0004674">
    <property type="term" value="F:protein serine/threonine kinase activity"/>
    <property type="evidence" value="ECO:0007669"/>
    <property type="project" value="UniProtKB-KW"/>
</dbReference>
<dbReference type="GO" id="GO:0016020">
    <property type="term" value="C:membrane"/>
    <property type="evidence" value="ECO:0007669"/>
    <property type="project" value="UniProtKB-SubCell"/>
</dbReference>
<accession>A0A816JKS2</accession>
<evidence type="ECO:0000256" key="4">
    <source>
        <dbReference type="ARBA" id="ARBA00022614"/>
    </source>
</evidence>
<keyword evidence="8" id="KW-0677">Repeat</keyword>
<dbReference type="Pfam" id="PF07714">
    <property type="entry name" value="PK_Tyr_Ser-Thr"/>
    <property type="match status" value="1"/>
</dbReference>
<dbReference type="Gene3D" id="1.10.510.10">
    <property type="entry name" value="Transferase(Phosphotransferase) domain 1"/>
    <property type="match status" value="1"/>
</dbReference>
<dbReference type="AlphaFoldDB" id="A0A816JKS2"/>
<dbReference type="Pfam" id="PF13855">
    <property type="entry name" value="LRR_8"/>
    <property type="match status" value="1"/>
</dbReference>
<feature type="region of interest" description="Disordered" evidence="18">
    <location>
        <begin position="532"/>
        <end position="559"/>
    </location>
</feature>
<dbReference type="PANTHER" id="PTHR45631:SF124">
    <property type="entry name" value="LEUCINE-RICH REPEAT PROTEIN KINASE FAMILY PROTEIN"/>
    <property type="match status" value="1"/>
</dbReference>
<dbReference type="InterPro" id="IPR017441">
    <property type="entry name" value="Protein_kinase_ATP_BS"/>
</dbReference>
<sequence length="575" mass="63946">MHIEEIFLEQITTNDLNISNTDTYKVPKTALVSAATPKNASEPLLITWTPRPSNAEVYLYMHFAEIEALEANQTREFNIILKGNFNHSGFSPPKLELRTLYTAAPVQCDSEGCNLQLVKTPNSTLPPLINAIEVYTVIEFPQVETSQNDVAAIKNIQATYQLREISWQGDPCLPRDFSWENLGCNYTDASTQPRITSLDLSKSRLTGSITPILQNLTQLQELDLSNNSLSGPIPTFLANMKSLSLLNLIGNNLTGSVPQALLDRKKGLVLKLADLNTLPSTATVDGRHASQSESSFLSKKIRFTYAEVQEMTYNLERALGEGGFGVVYYGCVNGNQQVAVKLLSQSSSQVYKHFKAEVELLMRVHHINLVSLVGYCDEGENLALIYEYMPNGGLKQHLSGNWKIISHFKNYENDVLRLCLNNTGKHGRFSLSWENRVRIAVDAALGLEYLHTGCKPPIVHRDIKSTNILLDQHFQAKLADFGLSRSFPTGNETHVSTVVAGTPGYLDPDPSSTGRPNMSRVANDLKECLMSEESRVGESQDMESQSSMYYSRDISEMSPKARKLAKYVSSHVSFP</sequence>
<organism evidence="20">
    <name type="scientific">Brassica napus</name>
    <name type="common">Rape</name>
    <dbReference type="NCBI Taxonomy" id="3708"/>
    <lineage>
        <taxon>Eukaryota</taxon>
        <taxon>Viridiplantae</taxon>
        <taxon>Streptophyta</taxon>
        <taxon>Embryophyta</taxon>
        <taxon>Tracheophyta</taxon>
        <taxon>Spermatophyta</taxon>
        <taxon>Magnoliopsida</taxon>
        <taxon>eudicotyledons</taxon>
        <taxon>Gunneridae</taxon>
        <taxon>Pentapetalae</taxon>
        <taxon>rosids</taxon>
        <taxon>malvids</taxon>
        <taxon>Brassicales</taxon>
        <taxon>Brassicaceae</taxon>
        <taxon>Brassiceae</taxon>
        <taxon>Brassica</taxon>
    </lineage>
</organism>
<dbReference type="PRINTS" id="PR00019">
    <property type="entry name" value="LEURICHRPT"/>
</dbReference>
<evidence type="ECO:0000256" key="1">
    <source>
        <dbReference type="ARBA" id="ARBA00004167"/>
    </source>
</evidence>
<dbReference type="Pfam" id="PF12819">
    <property type="entry name" value="Malectin_like"/>
    <property type="match status" value="1"/>
</dbReference>
<dbReference type="PROSITE" id="PS00107">
    <property type="entry name" value="PROTEIN_KINASE_ATP"/>
    <property type="match status" value="1"/>
</dbReference>
<dbReference type="InterPro" id="IPR011009">
    <property type="entry name" value="Kinase-like_dom_sf"/>
</dbReference>
<dbReference type="GO" id="GO:0005524">
    <property type="term" value="F:ATP binding"/>
    <property type="evidence" value="ECO:0007669"/>
    <property type="project" value="UniProtKB-UniRule"/>
</dbReference>
<keyword evidence="14" id="KW-0675">Receptor</keyword>
<evidence type="ECO:0000256" key="6">
    <source>
        <dbReference type="ARBA" id="ARBA00022692"/>
    </source>
</evidence>
<comment type="catalytic activity">
    <reaction evidence="15">
        <text>L-threonyl-[protein] + ATP = O-phospho-L-threonyl-[protein] + ADP + H(+)</text>
        <dbReference type="Rhea" id="RHEA:46608"/>
        <dbReference type="Rhea" id="RHEA-COMP:11060"/>
        <dbReference type="Rhea" id="RHEA-COMP:11605"/>
        <dbReference type="ChEBI" id="CHEBI:15378"/>
        <dbReference type="ChEBI" id="CHEBI:30013"/>
        <dbReference type="ChEBI" id="CHEBI:30616"/>
        <dbReference type="ChEBI" id="CHEBI:61977"/>
        <dbReference type="ChEBI" id="CHEBI:456216"/>
        <dbReference type="EC" id="2.7.11.1"/>
    </reaction>
</comment>
<dbReference type="PANTHER" id="PTHR45631">
    <property type="entry name" value="OS07G0107800 PROTEIN-RELATED"/>
    <property type="match status" value="1"/>
</dbReference>
<dbReference type="InterPro" id="IPR001611">
    <property type="entry name" value="Leu-rich_rpt"/>
</dbReference>
<keyword evidence="12" id="KW-1133">Transmembrane helix</keyword>
<keyword evidence="3" id="KW-0723">Serine/threonine-protein kinase</keyword>
<evidence type="ECO:0000256" key="12">
    <source>
        <dbReference type="ARBA" id="ARBA00022989"/>
    </source>
</evidence>
<dbReference type="EC" id="2.7.11.1" evidence="2"/>
<evidence type="ECO:0000259" key="19">
    <source>
        <dbReference type="PROSITE" id="PS50011"/>
    </source>
</evidence>
<dbReference type="SUPFAM" id="SSF52058">
    <property type="entry name" value="L domain-like"/>
    <property type="match status" value="1"/>
</dbReference>
<dbReference type="InterPro" id="IPR024788">
    <property type="entry name" value="Malectin-like_Carb-bd_dom"/>
</dbReference>
<name>A0A816JKS2_BRANA</name>
<keyword evidence="5" id="KW-0808">Transferase</keyword>
<keyword evidence="4" id="KW-0433">Leucine-rich repeat</keyword>
<dbReference type="InterPro" id="IPR008271">
    <property type="entry name" value="Ser/Thr_kinase_AS"/>
</dbReference>
<comment type="subcellular location">
    <subcellularLocation>
        <location evidence="1">Membrane</location>
        <topology evidence="1">Single-pass membrane protein</topology>
    </subcellularLocation>
</comment>
<reference evidence="20" key="1">
    <citation type="submission" date="2021-01" db="EMBL/GenBank/DDBJ databases">
        <authorList>
            <consortium name="Genoscope - CEA"/>
            <person name="William W."/>
        </authorList>
    </citation>
    <scope>NUCLEOTIDE SEQUENCE</scope>
</reference>
<evidence type="ECO:0000256" key="15">
    <source>
        <dbReference type="ARBA" id="ARBA00047899"/>
    </source>
</evidence>
<dbReference type="PROSITE" id="PS00108">
    <property type="entry name" value="PROTEIN_KINASE_ST"/>
    <property type="match status" value="1"/>
</dbReference>
<dbReference type="Gene3D" id="3.80.10.10">
    <property type="entry name" value="Ribonuclease Inhibitor"/>
    <property type="match status" value="1"/>
</dbReference>
<dbReference type="FunFam" id="3.80.10.10:FF:000129">
    <property type="entry name" value="Leucine-rich repeat receptor-like kinase"/>
    <property type="match status" value="1"/>
</dbReference>
<keyword evidence="9 17" id="KW-0547">Nucleotide-binding</keyword>
<dbReference type="SMR" id="A0A816JKS2"/>
<evidence type="ECO:0000256" key="16">
    <source>
        <dbReference type="ARBA" id="ARBA00048679"/>
    </source>
</evidence>
<evidence type="ECO:0000256" key="11">
    <source>
        <dbReference type="ARBA" id="ARBA00022840"/>
    </source>
</evidence>
<keyword evidence="11 17" id="KW-0067">ATP-binding</keyword>
<dbReference type="PROSITE" id="PS50011">
    <property type="entry name" value="PROTEIN_KINASE_DOM"/>
    <property type="match status" value="1"/>
</dbReference>
<dbReference type="SMART" id="SM00220">
    <property type="entry name" value="S_TKc"/>
    <property type="match status" value="1"/>
</dbReference>
<evidence type="ECO:0000256" key="13">
    <source>
        <dbReference type="ARBA" id="ARBA00023136"/>
    </source>
</evidence>
<evidence type="ECO:0000256" key="9">
    <source>
        <dbReference type="ARBA" id="ARBA00022741"/>
    </source>
</evidence>
<feature type="domain" description="Protein kinase" evidence="19">
    <location>
        <begin position="313"/>
        <end position="575"/>
    </location>
</feature>
<keyword evidence="6" id="KW-0812">Transmembrane</keyword>
<gene>
    <name evidence="20" type="ORF">DARMORV10_C04P21960.1</name>
</gene>
<keyword evidence="10" id="KW-0418">Kinase</keyword>
<comment type="catalytic activity">
    <reaction evidence="16">
        <text>L-seryl-[protein] + ATP = O-phospho-L-seryl-[protein] + ADP + H(+)</text>
        <dbReference type="Rhea" id="RHEA:17989"/>
        <dbReference type="Rhea" id="RHEA-COMP:9863"/>
        <dbReference type="Rhea" id="RHEA-COMP:11604"/>
        <dbReference type="ChEBI" id="CHEBI:15378"/>
        <dbReference type="ChEBI" id="CHEBI:29999"/>
        <dbReference type="ChEBI" id="CHEBI:30616"/>
        <dbReference type="ChEBI" id="CHEBI:83421"/>
        <dbReference type="ChEBI" id="CHEBI:456216"/>
        <dbReference type="EC" id="2.7.11.1"/>
    </reaction>
</comment>
<dbReference type="EMBL" id="HG994368">
    <property type="protein sequence ID" value="CAF1830250.1"/>
    <property type="molecule type" value="Genomic_DNA"/>
</dbReference>
<protein>
    <recommendedName>
        <fullName evidence="2">non-specific serine/threonine protein kinase</fullName>
        <ecNumber evidence="2">2.7.11.1</ecNumber>
    </recommendedName>
</protein>
<keyword evidence="7" id="KW-0732">Signal</keyword>
<dbReference type="InterPro" id="IPR032675">
    <property type="entry name" value="LRR_dom_sf"/>
</dbReference>
<evidence type="ECO:0000256" key="7">
    <source>
        <dbReference type="ARBA" id="ARBA00022729"/>
    </source>
</evidence>
<evidence type="ECO:0000313" key="20">
    <source>
        <dbReference type="EMBL" id="CAF1830250.1"/>
    </source>
</evidence>
<dbReference type="InterPro" id="IPR000719">
    <property type="entry name" value="Prot_kinase_dom"/>
</dbReference>
<evidence type="ECO:0000256" key="17">
    <source>
        <dbReference type="PROSITE-ProRule" id="PRU10141"/>
    </source>
</evidence>
<evidence type="ECO:0000256" key="14">
    <source>
        <dbReference type="ARBA" id="ARBA00023170"/>
    </source>
</evidence>
<proteinExistence type="predicted"/>
<keyword evidence="13" id="KW-0472">Membrane</keyword>
<evidence type="ECO:0000256" key="10">
    <source>
        <dbReference type="ARBA" id="ARBA00022777"/>
    </source>
</evidence>
<dbReference type="Proteomes" id="UP001295469">
    <property type="component" value="Chromosome C04"/>
</dbReference>
<evidence type="ECO:0000256" key="18">
    <source>
        <dbReference type="SAM" id="MobiDB-lite"/>
    </source>
</evidence>
<dbReference type="Gene3D" id="3.30.200.20">
    <property type="entry name" value="Phosphorylase Kinase, domain 1"/>
    <property type="match status" value="1"/>
</dbReference>
<dbReference type="InterPro" id="IPR001245">
    <property type="entry name" value="Ser-Thr/Tyr_kinase_cat_dom"/>
</dbReference>
<evidence type="ECO:0000256" key="8">
    <source>
        <dbReference type="ARBA" id="ARBA00022737"/>
    </source>
</evidence>